<proteinExistence type="predicted"/>
<feature type="transmembrane region" description="Helical" evidence="1">
    <location>
        <begin position="588"/>
        <end position="612"/>
    </location>
</feature>
<evidence type="ECO:0000313" key="3">
    <source>
        <dbReference type="Proteomes" id="UP000649617"/>
    </source>
</evidence>
<dbReference type="Proteomes" id="UP000649617">
    <property type="component" value="Unassembled WGS sequence"/>
</dbReference>
<sequence length="976" mass="104541">MSWLLDDVVGPDRLDQALRWAFEGAQSVSIPGPATPVAVSTIQQPDAGLELKVQAFLKEAVIEGADGMSAFTPVQAVDPNDLRMKVSWGTKDRPAFGLGVDVHVKVEAIDLKTKLPQASVEQEMSLHLGLLSPSLDVTGEVLVLQSEWPGQHTLAQFLVAPKECLTSVFKKAPALKKLQVQFGGLSAPLSFQAKTVGALEASLAALLNNGVALFNKVYEPLLPGAIQRFAGSEALIEKLNAQLQQQLKPSQCISPAMASQHVRQTVPEYYSNWPPIFNNFARKWIDNFFDGLIAHNTSALDQGLSNMPKLRLPLDAKFSLREILVSGLDQVSNLRVLVPSDDHKSWLGMSAVAKCPTPQAPWSPTISVTGAVEAGNFKGNGSMITEMPCGTADAQLDVELDLWNLLDMELPPSMTCALLSPFSHLDIQTVDATWNGNGNVIIKPVDGPAQEPIKQLCELHPRACELGVKFRKYVSTTAGATRLYHLARDVVLAQCTDLPKLSAPAPTADALPKDALGYSYVSPDSVKLWLAAVLITLALSCTYSFCAQLGKLIRGDDCSDVTPTTPLPLATICWFGWRRSQAGIPKTATLVASTLMAAGLVTRILACFWLPFAAAGVEITQASGATVFKDDALLEYTFFGIGVQFGVGGSLYCEVLWFFMSLVSSLSCHVIMAMVWLTPFLAQHRRKLLLIALVLGRFPLSEMETTGNTAMALSNDVLMPLGMKQTLGLGLQAGAYCSWFSTVSTLCANLLLLKLLPRPIKEKDWAAGKAPVQVTVMQGLASAAMVAGICMWFFCDFMETVTGGLAGALIDPSRFSAESLGATDVRLRVMFLCTAVGCPILHIVAFLLGLSGQVPGVARSLAGFAATFCLLDLFAIGYLVTFIEGVNGFASSAIRGLAPAVCEVAQEAVQEDCLTMQINVVPLGTIGLLLATGAWNVLFGVQVLGVGQGKPQVREVRDASTPSTFQECRDPVNTAA</sequence>
<keyword evidence="1" id="KW-1133">Transmembrane helix</keyword>
<organism evidence="2 3">
    <name type="scientific">Symbiodinium pilosum</name>
    <name type="common">Dinoflagellate</name>
    <dbReference type="NCBI Taxonomy" id="2952"/>
    <lineage>
        <taxon>Eukaryota</taxon>
        <taxon>Sar</taxon>
        <taxon>Alveolata</taxon>
        <taxon>Dinophyceae</taxon>
        <taxon>Suessiales</taxon>
        <taxon>Symbiodiniaceae</taxon>
        <taxon>Symbiodinium</taxon>
    </lineage>
</organism>
<feature type="transmembrane region" description="Helical" evidence="1">
    <location>
        <begin position="926"/>
        <end position="947"/>
    </location>
</feature>
<feature type="transmembrane region" description="Helical" evidence="1">
    <location>
        <begin position="829"/>
        <end position="849"/>
    </location>
</feature>
<evidence type="ECO:0000256" key="1">
    <source>
        <dbReference type="SAM" id="Phobius"/>
    </source>
</evidence>
<keyword evidence="1" id="KW-0472">Membrane</keyword>
<dbReference type="AlphaFoldDB" id="A0A812RTS1"/>
<dbReference type="OrthoDB" id="432153at2759"/>
<feature type="transmembrane region" description="Helical" evidence="1">
    <location>
        <begin position="528"/>
        <end position="546"/>
    </location>
</feature>
<feature type="transmembrane region" description="Helical" evidence="1">
    <location>
        <begin position="861"/>
        <end position="883"/>
    </location>
</feature>
<keyword evidence="3" id="KW-1185">Reference proteome</keyword>
<accession>A0A812RTS1</accession>
<feature type="transmembrane region" description="Helical" evidence="1">
    <location>
        <begin position="655"/>
        <end position="677"/>
    </location>
</feature>
<evidence type="ECO:0000313" key="2">
    <source>
        <dbReference type="EMBL" id="CAE7455644.1"/>
    </source>
</evidence>
<dbReference type="EMBL" id="CAJNIZ010021779">
    <property type="protein sequence ID" value="CAE7455644.1"/>
    <property type="molecule type" value="Genomic_DNA"/>
</dbReference>
<feature type="transmembrane region" description="Helical" evidence="1">
    <location>
        <begin position="733"/>
        <end position="753"/>
    </location>
</feature>
<gene>
    <name evidence="2" type="ORF">SPIL2461_LOCUS11199</name>
</gene>
<protein>
    <submittedName>
        <fullName evidence="2">Uncharacterized protein</fullName>
    </submittedName>
</protein>
<feature type="transmembrane region" description="Helical" evidence="1">
    <location>
        <begin position="774"/>
        <end position="794"/>
    </location>
</feature>
<keyword evidence="1" id="KW-0812">Transmembrane</keyword>
<comment type="caution">
    <text evidence="2">The sequence shown here is derived from an EMBL/GenBank/DDBJ whole genome shotgun (WGS) entry which is preliminary data.</text>
</comment>
<reference evidence="2" key="1">
    <citation type="submission" date="2021-02" db="EMBL/GenBank/DDBJ databases">
        <authorList>
            <person name="Dougan E. K."/>
            <person name="Rhodes N."/>
            <person name="Thang M."/>
            <person name="Chan C."/>
        </authorList>
    </citation>
    <scope>NUCLEOTIDE SEQUENCE</scope>
</reference>
<name>A0A812RTS1_SYMPI</name>